<dbReference type="CDD" id="cd00090">
    <property type="entry name" value="HTH_ARSR"/>
    <property type="match status" value="1"/>
</dbReference>
<evidence type="ECO:0000313" key="2">
    <source>
        <dbReference type="EMBL" id="TQN48053.1"/>
    </source>
</evidence>
<gene>
    <name evidence="2" type="ORF">FHX52_1176</name>
</gene>
<dbReference type="InterPro" id="IPR036388">
    <property type="entry name" value="WH-like_DNA-bd_sf"/>
</dbReference>
<reference evidence="2 3" key="1">
    <citation type="submission" date="2019-06" db="EMBL/GenBank/DDBJ databases">
        <title>Sequencing the genomes of 1000 actinobacteria strains.</title>
        <authorList>
            <person name="Klenk H.-P."/>
        </authorList>
    </citation>
    <scope>NUCLEOTIDE SEQUENCE [LARGE SCALE GENOMIC DNA]</scope>
    <source>
        <strain evidence="2 3">DSM 21776</strain>
    </source>
</reference>
<dbReference type="SUPFAM" id="SSF46785">
    <property type="entry name" value="Winged helix' DNA-binding domain"/>
    <property type="match status" value="1"/>
</dbReference>
<evidence type="ECO:0000256" key="1">
    <source>
        <dbReference type="SAM" id="MobiDB-lite"/>
    </source>
</evidence>
<dbReference type="InterPro" id="IPR011991">
    <property type="entry name" value="ArsR-like_HTH"/>
</dbReference>
<dbReference type="InterPro" id="IPR050313">
    <property type="entry name" value="Carb_Metab_HTH_regulators"/>
</dbReference>
<dbReference type="PANTHER" id="PTHR30363:SF28">
    <property type="entry name" value="TRANSCRIPTIONAL REGULATORY PROTEIN-RELATED"/>
    <property type="match status" value="1"/>
</dbReference>
<feature type="compositionally biased region" description="Low complexity" evidence="1">
    <location>
        <begin position="268"/>
        <end position="279"/>
    </location>
</feature>
<feature type="compositionally biased region" description="Basic and acidic residues" evidence="1">
    <location>
        <begin position="292"/>
        <end position="304"/>
    </location>
</feature>
<sequence>MVFFPEQSQRETRDGEHVSPLESRTRSRVLHMVSSDGPVTAAELGRHLQLTPAAVRRHLDVLVEQGAVVEHEPTAARRGRGRPARAYVVSDAGHGALEADYDSLAVEVLRYLETTAGSGAVADFARSRVATLEERYAARLADAGTDPAARTIALVEALSEDGFSATARPVGAGGLTGVQLCQGHCPVQHAATEFPAFCEAETDAFSRLLGVHVQRLATLAGGDHVCTTFVPTFVPIGELTRKSPVAHGVDAPEGTGRHTSRGIGPSGTEGTKTTDTTGTSVITDSPTTTRNPRHDRTNVKEGSS</sequence>
<accession>A0A543PVF1</accession>
<feature type="region of interest" description="Disordered" evidence="1">
    <location>
        <begin position="244"/>
        <end position="304"/>
    </location>
</feature>
<organism evidence="2 3">
    <name type="scientific">Humibacillus xanthopallidus</name>
    <dbReference type="NCBI Taxonomy" id="412689"/>
    <lineage>
        <taxon>Bacteria</taxon>
        <taxon>Bacillati</taxon>
        <taxon>Actinomycetota</taxon>
        <taxon>Actinomycetes</taxon>
        <taxon>Micrococcales</taxon>
        <taxon>Intrasporangiaceae</taxon>
        <taxon>Humibacillus</taxon>
    </lineage>
</organism>
<feature type="region of interest" description="Disordered" evidence="1">
    <location>
        <begin position="1"/>
        <end position="24"/>
    </location>
</feature>
<name>A0A543PVF1_9MICO</name>
<dbReference type="EMBL" id="VFQF01000001">
    <property type="protein sequence ID" value="TQN48053.1"/>
    <property type="molecule type" value="Genomic_DNA"/>
</dbReference>
<proteinExistence type="predicted"/>
<dbReference type="Proteomes" id="UP000320085">
    <property type="component" value="Unassembled WGS sequence"/>
</dbReference>
<protein>
    <submittedName>
        <fullName evidence="2">Putative ArsR family transcriptional regulator</fullName>
    </submittedName>
</protein>
<dbReference type="Gene3D" id="1.10.10.10">
    <property type="entry name" value="Winged helix-like DNA-binding domain superfamily/Winged helix DNA-binding domain"/>
    <property type="match status" value="1"/>
</dbReference>
<dbReference type="InterPro" id="IPR036390">
    <property type="entry name" value="WH_DNA-bd_sf"/>
</dbReference>
<evidence type="ECO:0000313" key="3">
    <source>
        <dbReference type="Proteomes" id="UP000320085"/>
    </source>
</evidence>
<comment type="caution">
    <text evidence="2">The sequence shown here is derived from an EMBL/GenBank/DDBJ whole genome shotgun (WGS) entry which is preliminary data.</text>
</comment>
<dbReference type="AlphaFoldDB" id="A0A543PVF1"/>
<dbReference type="PANTHER" id="PTHR30363">
    <property type="entry name" value="HTH-TYPE TRANSCRIPTIONAL REGULATOR SRLR-RELATED"/>
    <property type="match status" value="1"/>
</dbReference>
<feature type="compositionally biased region" description="Polar residues" evidence="1">
    <location>
        <begin position="280"/>
        <end position="290"/>
    </location>
</feature>
<dbReference type="Pfam" id="PF12840">
    <property type="entry name" value="HTH_20"/>
    <property type="match status" value="1"/>
</dbReference>
<feature type="compositionally biased region" description="Basic and acidic residues" evidence="1">
    <location>
        <begin position="8"/>
        <end position="24"/>
    </location>
</feature>